<dbReference type="SMART" id="SM00421">
    <property type="entry name" value="HTH_LUXR"/>
    <property type="match status" value="1"/>
</dbReference>
<dbReference type="InterPro" id="IPR036388">
    <property type="entry name" value="WH-like_DNA-bd_sf"/>
</dbReference>
<dbReference type="Gene3D" id="1.10.10.10">
    <property type="entry name" value="Winged helix-like DNA-binding domain superfamily/Winged helix DNA-binding domain"/>
    <property type="match status" value="1"/>
</dbReference>
<dbReference type="PANTHER" id="PTHR43214">
    <property type="entry name" value="TWO-COMPONENT RESPONSE REGULATOR"/>
    <property type="match status" value="1"/>
</dbReference>
<dbReference type="InterPro" id="IPR000792">
    <property type="entry name" value="Tscrpt_reg_LuxR_C"/>
</dbReference>
<evidence type="ECO:0000259" key="3">
    <source>
        <dbReference type="PROSITE" id="PS50043"/>
    </source>
</evidence>
<dbReference type="InterPro" id="IPR016032">
    <property type="entry name" value="Sig_transdc_resp-reg_C-effctor"/>
</dbReference>
<sequence>MDSSNDSRSFSNDSENQRGSSSTSNSLGLPREARPVEEAQQTVGASARIPLVVVHPNSVVQIGLQHAWLKSSFVRVCAVGATWNEVAQNPAATVAGVGILGLPASFDAQLEEHRRELDSLIHQASQLKWIVLANHPSNACKQWALQAGVQGYVDGDYSADRLESMVVWVHAGRRMGFDQPDHGVPQPKRGVFLDADTRIAAADKPSRVGHEQAPVVAGQRSSSPSVRETFRVEGMHRASAPKPNGVNRLETLSPREREVLEGLAAGKTNQQIASSLYLSVKTVETYRSRLRQKLKLKDRAEMVAIVRQDA</sequence>
<protein>
    <submittedName>
        <fullName evidence="4">DNA-binding response regulator, NarL/FixJ family, contains REC and HTH domains</fullName>
    </submittedName>
</protein>
<evidence type="ECO:0000313" key="5">
    <source>
        <dbReference type="Proteomes" id="UP001158067"/>
    </source>
</evidence>
<keyword evidence="5" id="KW-1185">Reference proteome</keyword>
<feature type="compositionally biased region" description="Polar residues" evidence="2">
    <location>
        <begin position="17"/>
        <end position="27"/>
    </location>
</feature>
<feature type="region of interest" description="Disordered" evidence="2">
    <location>
        <begin position="1"/>
        <end position="40"/>
    </location>
</feature>
<dbReference type="Proteomes" id="UP001158067">
    <property type="component" value="Unassembled WGS sequence"/>
</dbReference>
<name>A0ABY1Q3K8_9BACT</name>
<feature type="domain" description="HTH luxR-type" evidence="3">
    <location>
        <begin position="245"/>
        <end position="310"/>
    </location>
</feature>
<accession>A0ABY1Q3K8</accession>
<keyword evidence="1 4" id="KW-0238">DNA-binding</keyword>
<proteinExistence type="predicted"/>
<evidence type="ECO:0000256" key="1">
    <source>
        <dbReference type="ARBA" id="ARBA00023125"/>
    </source>
</evidence>
<dbReference type="SUPFAM" id="SSF46894">
    <property type="entry name" value="C-terminal effector domain of the bipartite response regulators"/>
    <property type="match status" value="1"/>
</dbReference>
<gene>
    <name evidence="4" type="ORF">SAMN06265222_10632</name>
</gene>
<dbReference type="Pfam" id="PF00196">
    <property type="entry name" value="GerE"/>
    <property type="match status" value="1"/>
</dbReference>
<dbReference type="InterPro" id="IPR039420">
    <property type="entry name" value="WalR-like"/>
</dbReference>
<comment type="caution">
    <text evidence="4">The sequence shown here is derived from an EMBL/GenBank/DDBJ whole genome shotgun (WGS) entry which is preliminary data.</text>
</comment>
<dbReference type="EMBL" id="FXUG01000006">
    <property type="protein sequence ID" value="SMP58287.1"/>
    <property type="molecule type" value="Genomic_DNA"/>
</dbReference>
<evidence type="ECO:0000313" key="4">
    <source>
        <dbReference type="EMBL" id="SMP58287.1"/>
    </source>
</evidence>
<dbReference type="PROSITE" id="PS50043">
    <property type="entry name" value="HTH_LUXR_2"/>
    <property type="match status" value="1"/>
</dbReference>
<feature type="region of interest" description="Disordered" evidence="2">
    <location>
        <begin position="204"/>
        <end position="224"/>
    </location>
</feature>
<feature type="compositionally biased region" description="Low complexity" evidence="2">
    <location>
        <begin position="1"/>
        <end position="14"/>
    </location>
</feature>
<evidence type="ECO:0000256" key="2">
    <source>
        <dbReference type="SAM" id="MobiDB-lite"/>
    </source>
</evidence>
<reference evidence="4 5" key="1">
    <citation type="submission" date="2017-05" db="EMBL/GenBank/DDBJ databases">
        <authorList>
            <person name="Varghese N."/>
            <person name="Submissions S."/>
        </authorList>
    </citation>
    <scope>NUCLEOTIDE SEQUENCE [LARGE SCALE GENOMIC DNA]</scope>
    <source>
        <strain evidence="4 5">DSM 25457</strain>
    </source>
</reference>
<dbReference type="PRINTS" id="PR00038">
    <property type="entry name" value="HTHLUXR"/>
</dbReference>
<dbReference type="GO" id="GO:0003677">
    <property type="term" value="F:DNA binding"/>
    <property type="evidence" value="ECO:0007669"/>
    <property type="project" value="UniProtKB-KW"/>
</dbReference>
<dbReference type="PROSITE" id="PS00622">
    <property type="entry name" value="HTH_LUXR_1"/>
    <property type="match status" value="1"/>
</dbReference>
<organism evidence="4 5">
    <name type="scientific">Neorhodopirellula lusitana</name>
    <dbReference type="NCBI Taxonomy" id="445327"/>
    <lineage>
        <taxon>Bacteria</taxon>
        <taxon>Pseudomonadati</taxon>
        <taxon>Planctomycetota</taxon>
        <taxon>Planctomycetia</taxon>
        <taxon>Pirellulales</taxon>
        <taxon>Pirellulaceae</taxon>
        <taxon>Neorhodopirellula</taxon>
    </lineage>
</organism>
<dbReference type="CDD" id="cd06170">
    <property type="entry name" value="LuxR_C_like"/>
    <property type="match status" value="1"/>
</dbReference>